<reference evidence="1" key="3">
    <citation type="submission" date="2019-09" db="EMBL/GenBank/DDBJ databases">
        <title>Co-occurence of chitin degradation, pigmentation and bioactivity in marine Pseudoalteromonas.</title>
        <authorList>
            <person name="Sonnenschein E.C."/>
            <person name="Bech P.K."/>
        </authorList>
    </citation>
    <scope>NUCLEOTIDE SEQUENCE</scope>
    <source>
        <strain evidence="1">S3790</strain>
        <strain evidence="2 3">S3895</strain>
    </source>
</reference>
<dbReference type="OrthoDB" id="9774685at2"/>
<dbReference type="Proteomes" id="UP000307217">
    <property type="component" value="Unassembled WGS sequence"/>
</dbReference>
<reference evidence="3 4" key="1">
    <citation type="submission" date="2018-01" db="EMBL/GenBank/DDBJ databases">
        <authorList>
            <person name="Paulsen S."/>
            <person name="Gram L.K."/>
        </authorList>
    </citation>
    <scope>NUCLEOTIDE SEQUENCE [LARGE SCALE GENOMIC DNA]</scope>
    <source>
        <strain evidence="1 4">S3790</strain>
        <strain evidence="2 3">S3895</strain>
    </source>
</reference>
<comment type="caution">
    <text evidence="1">The sequence shown here is derived from an EMBL/GenBank/DDBJ whole genome shotgun (WGS) entry which is preliminary data.</text>
</comment>
<organism evidence="1 4">
    <name type="scientific">Pseudoalteromonas aurantia</name>
    <dbReference type="NCBI Taxonomy" id="43654"/>
    <lineage>
        <taxon>Bacteria</taxon>
        <taxon>Pseudomonadati</taxon>
        <taxon>Pseudomonadota</taxon>
        <taxon>Gammaproteobacteria</taxon>
        <taxon>Alteromonadales</taxon>
        <taxon>Pseudoalteromonadaceae</taxon>
        <taxon>Pseudoalteromonas</taxon>
    </lineage>
</organism>
<gene>
    <name evidence="1" type="ORF">CWC19_13630</name>
    <name evidence="2" type="ORF">CWC20_13625</name>
</gene>
<dbReference type="EMBL" id="PNBW01000062">
    <property type="protein sequence ID" value="TMO73350.1"/>
    <property type="molecule type" value="Genomic_DNA"/>
</dbReference>
<proteinExistence type="predicted"/>
<dbReference type="EMBL" id="PNBX01000055">
    <property type="protein sequence ID" value="TMO67577.1"/>
    <property type="molecule type" value="Genomic_DNA"/>
</dbReference>
<accession>A0A5S3V7D7</accession>
<keyword evidence="3" id="KW-1185">Reference proteome</keyword>
<dbReference type="Proteomes" id="UP000307164">
    <property type="component" value="Unassembled WGS sequence"/>
</dbReference>
<dbReference type="RefSeq" id="WP_138592378.1">
    <property type="nucleotide sequence ID" value="NZ_PNBW01000062.1"/>
</dbReference>
<evidence type="ECO:0000313" key="1">
    <source>
        <dbReference type="EMBL" id="TMO67577.1"/>
    </source>
</evidence>
<evidence type="ECO:0000313" key="2">
    <source>
        <dbReference type="EMBL" id="TMO73350.1"/>
    </source>
</evidence>
<dbReference type="AlphaFoldDB" id="A0A5S3V7D7"/>
<evidence type="ECO:0000313" key="3">
    <source>
        <dbReference type="Proteomes" id="UP000307164"/>
    </source>
</evidence>
<reference evidence="4" key="2">
    <citation type="submission" date="2019-06" db="EMBL/GenBank/DDBJ databases">
        <title>Co-occurence of chitin degradation, pigmentation and bioactivity in marine Pseudoalteromonas.</title>
        <authorList>
            <person name="Sonnenschein E.C."/>
            <person name="Bech P.K."/>
        </authorList>
    </citation>
    <scope>NUCLEOTIDE SEQUENCE [LARGE SCALE GENOMIC DNA]</scope>
    <source>
        <strain evidence="4">S3790</strain>
    </source>
</reference>
<sequence length="66" mass="7889">MSSAIFYQWRAQFGDMTPYLMTLMREFEEKSRRPKKIYIEGKGHDTFLYLKESLTHGQNLSIRALQ</sequence>
<evidence type="ECO:0000313" key="4">
    <source>
        <dbReference type="Proteomes" id="UP000307217"/>
    </source>
</evidence>
<name>A0A5S3V7D7_9GAMM</name>
<protein>
    <submittedName>
        <fullName evidence="1">Uncharacterized protein</fullName>
    </submittedName>
</protein>